<organism evidence="3 4">
    <name type="scientific">Tegillarca granosa</name>
    <name type="common">Malaysian cockle</name>
    <name type="synonym">Anadara granosa</name>
    <dbReference type="NCBI Taxonomy" id="220873"/>
    <lineage>
        <taxon>Eukaryota</taxon>
        <taxon>Metazoa</taxon>
        <taxon>Spiralia</taxon>
        <taxon>Lophotrochozoa</taxon>
        <taxon>Mollusca</taxon>
        <taxon>Bivalvia</taxon>
        <taxon>Autobranchia</taxon>
        <taxon>Pteriomorphia</taxon>
        <taxon>Arcoida</taxon>
        <taxon>Arcoidea</taxon>
        <taxon>Arcidae</taxon>
        <taxon>Tegillarca</taxon>
    </lineage>
</organism>
<keyword evidence="2" id="KW-0732">Signal</keyword>
<feature type="signal peptide" evidence="2">
    <location>
        <begin position="1"/>
        <end position="18"/>
    </location>
</feature>
<evidence type="ECO:0000313" key="4">
    <source>
        <dbReference type="Proteomes" id="UP001217089"/>
    </source>
</evidence>
<name>A0ABQ9FNQ9_TEGGR</name>
<feature type="region of interest" description="Disordered" evidence="1">
    <location>
        <begin position="95"/>
        <end position="121"/>
    </location>
</feature>
<keyword evidence="4" id="KW-1185">Reference proteome</keyword>
<evidence type="ECO:0000313" key="3">
    <source>
        <dbReference type="EMBL" id="KAJ8317577.1"/>
    </source>
</evidence>
<feature type="compositionally biased region" description="Basic and acidic residues" evidence="1">
    <location>
        <begin position="100"/>
        <end position="111"/>
    </location>
</feature>
<proteinExistence type="predicted"/>
<dbReference type="EMBL" id="JARBDR010000246">
    <property type="protein sequence ID" value="KAJ8317577.1"/>
    <property type="molecule type" value="Genomic_DNA"/>
</dbReference>
<gene>
    <name evidence="3" type="ORF">KUTeg_005481</name>
</gene>
<accession>A0ABQ9FNQ9</accession>
<reference evidence="3 4" key="1">
    <citation type="submission" date="2022-12" db="EMBL/GenBank/DDBJ databases">
        <title>Chromosome-level genome of Tegillarca granosa.</title>
        <authorList>
            <person name="Kim J."/>
        </authorList>
    </citation>
    <scope>NUCLEOTIDE SEQUENCE [LARGE SCALE GENOMIC DNA]</scope>
    <source>
        <strain evidence="3">Teg-2019</strain>
        <tissue evidence="3">Adductor muscle</tissue>
    </source>
</reference>
<sequence length="121" mass="13764">MIIIIIIICSGVSPDVLQNNGNDDEDETIENELYVSCDILEMEIDDNESDNADGLYVNNGSLDESNRDVVDSDLSDDHIDIVDFTGSSVKKKCHYKKRSNKEQPIETERKPLPFPRQTRKF</sequence>
<comment type="caution">
    <text evidence="3">The sequence shown here is derived from an EMBL/GenBank/DDBJ whole genome shotgun (WGS) entry which is preliminary data.</text>
</comment>
<evidence type="ECO:0000256" key="1">
    <source>
        <dbReference type="SAM" id="MobiDB-lite"/>
    </source>
</evidence>
<feature type="chain" id="PRO_5047047767" evidence="2">
    <location>
        <begin position="19"/>
        <end position="121"/>
    </location>
</feature>
<protein>
    <submittedName>
        <fullName evidence="3">Uncharacterized protein</fullName>
    </submittedName>
</protein>
<dbReference type="Proteomes" id="UP001217089">
    <property type="component" value="Unassembled WGS sequence"/>
</dbReference>
<evidence type="ECO:0000256" key="2">
    <source>
        <dbReference type="SAM" id="SignalP"/>
    </source>
</evidence>